<dbReference type="Pfam" id="PF01569">
    <property type="entry name" value="PAP2"/>
    <property type="match status" value="1"/>
</dbReference>
<keyword evidence="6 8" id="KW-0472">Membrane</keyword>
<evidence type="ECO:0000313" key="10">
    <source>
        <dbReference type="EMBL" id="KIK90653.1"/>
    </source>
</evidence>
<proteinExistence type="inferred from homology"/>
<feature type="transmembrane region" description="Helical" evidence="8">
    <location>
        <begin position="262"/>
        <end position="281"/>
    </location>
</feature>
<dbReference type="SUPFAM" id="SSF48317">
    <property type="entry name" value="Acid phosphatase/Vanadium-dependent haloperoxidase"/>
    <property type="match status" value="1"/>
</dbReference>
<keyword evidence="11" id="KW-1185">Reference proteome</keyword>
<feature type="transmembrane region" description="Helical" evidence="8">
    <location>
        <begin position="293"/>
        <end position="320"/>
    </location>
</feature>
<evidence type="ECO:0000313" key="11">
    <source>
        <dbReference type="Proteomes" id="UP000054538"/>
    </source>
</evidence>
<protein>
    <recommendedName>
        <fullName evidence="9">Phosphatidic acid phosphatase type 2/haloperoxidase domain-containing protein</fullName>
    </recommendedName>
</protein>
<feature type="transmembrane region" description="Helical" evidence="8">
    <location>
        <begin position="96"/>
        <end position="121"/>
    </location>
</feature>
<dbReference type="GO" id="GO:0042392">
    <property type="term" value="F:sphingosine-1-phosphate phosphatase activity"/>
    <property type="evidence" value="ECO:0007669"/>
    <property type="project" value="TreeGrafter"/>
</dbReference>
<keyword evidence="5 8" id="KW-1133">Transmembrane helix</keyword>
<dbReference type="EMBL" id="KN825489">
    <property type="protein sequence ID" value="KIK90653.1"/>
    <property type="molecule type" value="Genomic_DNA"/>
</dbReference>
<feature type="transmembrane region" description="Helical" evidence="8">
    <location>
        <begin position="340"/>
        <end position="361"/>
    </location>
</feature>
<feature type="domain" description="Phosphatidic acid phosphatase type 2/haloperoxidase" evidence="9">
    <location>
        <begin position="126"/>
        <end position="248"/>
    </location>
</feature>
<sequence>MSIATSTNGHAPSAQANSKILTSTISTKPNSGIVASHGYIPSRDTTPGQLPEDVYNSILPWWRTAIRVHILKAVARESLVLARMQARIRSPFLDKYFLYSSSLGTHTFFMVALPLLFFFGYGETGRGLVVVLASGVYFSSFIKDLVCSPRPFAPPVSRLTIGTHHLEYGFPSTHSTNSVSMALFIFSQVHSAYSEHSVISDVVYQILCALLAVYAVSIVFGRLYTGMHSFTDCGVGVTLGAAIWAAYVMMSDKLESWLESGFWSVPYTLVPACLLLVHYHPQPVDDCPCFEDAIAFVSVILGVLLARWHSVYVGLDGIFLHTVMPGGQGGVWTWEGKVQWWSTAGAKMGIGILIIFVWRLLAKAVLHAVLPPIFRALAQCFKLPHRRFYTPATDYGHLPVENGLHPIPSVIDLNAVMEVSGVNGGGYPRDGVKRRGRNGPMKSNNNIGQGLEDGKFLEMEKSWAMQAKHYDADVLTKVVVYAGIGMLSAEGIPVLFSLMGWGVKPW</sequence>
<reference evidence="10 11" key="1">
    <citation type="submission" date="2014-04" db="EMBL/GenBank/DDBJ databases">
        <authorList>
            <consortium name="DOE Joint Genome Institute"/>
            <person name="Kuo A."/>
            <person name="Kohler A."/>
            <person name="Jargeat P."/>
            <person name="Nagy L.G."/>
            <person name="Floudas D."/>
            <person name="Copeland A."/>
            <person name="Barry K.W."/>
            <person name="Cichocki N."/>
            <person name="Veneault-Fourrey C."/>
            <person name="LaButti K."/>
            <person name="Lindquist E.A."/>
            <person name="Lipzen A."/>
            <person name="Lundell T."/>
            <person name="Morin E."/>
            <person name="Murat C."/>
            <person name="Sun H."/>
            <person name="Tunlid A."/>
            <person name="Henrissat B."/>
            <person name="Grigoriev I.V."/>
            <person name="Hibbett D.S."/>
            <person name="Martin F."/>
            <person name="Nordberg H.P."/>
            <person name="Cantor M.N."/>
            <person name="Hua S.X."/>
        </authorList>
    </citation>
    <scope>NUCLEOTIDE SEQUENCE [LARGE SCALE GENOMIC DNA]</scope>
    <source>
        <strain evidence="10 11">Ve08.2h10</strain>
    </source>
</reference>
<dbReference type="CDD" id="cd03388">
    <property type="entry name" value="PAP2_SPPase1"/>
    <property type="match status" value="1"/>
</dbReference>
<keyword evidence="3" id="KW-0378">Hydrolase</keyword>
<evidence type="ECO:0000256" key="6">
    <source>
        <dbReference type="ARBA" id="ARBA00023136"/>
    </source>
</evidence>
<dbReference type="Gene3D" id="1.20.144.10">
    <property type="entry name" value="Phosphatidic acid phosphatase type 2/haloperoxidase"/>
    <property type="match status" value="1"/>
</dbReference>
<evidence type="ECO:0000256" key="8">
    <source>
        <dbReference type="SAM" id="Phobius"/>
    </source>
</evidence>
<dbReference type="OrthoDB" id="301434at2759"/>
<gene>
    <name evidence="10" type="ORF">PAXRUDRAFT_831523</name>
</gene>
<comment type="similarity">
    <text evidence="7">Belongs to the type 2 lipid phosphate phosphatase family.</text>
</comment>
<dbReference type="PANTHER" id="PTHR14969">
    <property type="entry name" value="SPHINGOSINE-1-PHOSPHATE PHOSPHOHYDROLASE"/>
    <property type="match status" value="1"/>
</dbReference>
<dbReference type="InterPro" id="IPR036938">
    <property type="entry name" value="PAP2/HPO_sf"/>
</dbReference>
<evidence type="ECO:0000259" key="9">
    <source>
        <dbReference type="SMART" id="SM00014"/>
    </source>
</evidence>
<dbReference type="HOGENOM" id="CLU_019266_0_0_1"/>
<organism evidence="10 11">
    <name type="scientific">Paxillus rubicundulus Ve08.2h10</name>
    <dbReference type="NCBI Taxonomy" id="930991"/>
    <lineage>
        <taxon>Eukaryota</taxon>
        <taxon>Fungi</taxon>
        <taxon>Dikarya</taxon>
        <taxon>Basidiomycota</taxon>
        <taxon>Agaricomycotina</taxon>
        <taxon>Agaricomycetes</taxon>
        <taxon>Agaricomycetidae</taxon>
        <taxon>Boletales</taxon>
        <taxon>Paxilineae</taxon>
        <taxon>Paxillaceae</taxon>
        <taxon>Paxillus</taxon>
    </lineage>
</organism>
<keyword evidence="4" id="KW-0256">Endoplasmic reticulum</keyword>
<dbReference type="InParanoid" id="A0A0D0DI67"/>
<dbReference type="STRING" id="930991.A0A0D0DI67"/>
<feature type="transmembrane region" description="Helical" evidence="8">
    <location>
        <begin position="478"/>
        <end position="503"/>
    </location>
</feature>
<evidence type="ECO:0000256" key="1">
    <source>
        <dbReference type="ARBA" id="ARBA00004477"/>
    </source>
</evidence>
<evidence type="ECO:0000256" key="4">
    <source>
        <dbReference type="ARBA" id="ARBA00022824"/>
    </source>
</evidence>
<evidence type="ECO:0000256" key="5">
    <source>
        <dbReference type="ARBA" id="ARBA00022989"/>
    </source>
</evidence>
<accession>A0A0D0DI67</accession>
<feature type="transmembrane region" description="Helical" evidence="8">
    <location>
        <begin position="202"/>
        <end position="221"/>
    </location>
</feature>
<dbReference type="InterPro" id="IPR000326">
    <property type="entry name" value="PAP2/HPO"/>
</dbReference>
<evidence type="ECO:0000256" key="3">
    <source>
        <dbReference type="ARBA" id="ARBA00022801"/>
    </source>
</evidence>
<evidence type="ECO:0000256" key="7">
    <source>
        <dbReference type="ARBA" id="ARBA00038324"/>
    </source>
</evidence>
<reference evidence="11" key="2">
    <citation type="submission" date="2015-01" db="EMBL/GenBank/DDBJ databases">
        <title>Evolutionary Origins and Diversification of the Mycorrhizal Mutualists.</title>
        <authorList>
            <consortium name="DOE Joint Genome Institute"/>
            <consortium name="Mycorrhizal Genomics Consortium"/>
            <person name="Kohler A."/>
            <person name="Kuo A."/>
            <person name="Nagy L.G."/>
            <person name="Floudas D."/>
            <person name="Copeland A."/>
            <person name="Barry K.W."/>
            <person name="Cichocki N."/>
            <person name="Veneault-Fourrey C."/>
            <person name="LaButti K."/>
            <person name="Lindquist E.A."/>
            <person name="Lipzen A."/>
            <person name="Lundell T."/>
            <person name="Morin E."/>
            <person name="Murat C."/>
            <person name="Riley R."/>
            <person name="Ohm R."/>
            <person name="Sun H."/>
            <person name="Tunlid A."/>
            <person name="Henrissat B."/>
            <person name="Grigoriev I.V."/>
            <person name="Hibbett D.S."/>
            <person name="Martin F."/>
        </authorList>
    </citation>
    <scope>NUCLEOTIDE SEQUENCE [LARGE SCALE GENOMIC DNA]</scope>
    <source>
        <strain evidence="11">Ve08.2h10</strain>
    </source>
</reference>
<dbReference type="GO" id="GO:0005789">
    <property type="term" value="C:endoplasmic reticulum membrane"/>
    <property type="evidence" value="ECO:0007669"/>
    <property type="project" value="UniProtKB-SubCell"/>
</dbReference>
<feature type="transmembrane region" description="Helical" evidence="8">
    <location>
        <begin position="233"/>
        <end position="250"/>
    </location>
</feature>
<dbReference type="Proteomes" id="UP000054538">
    <property type="component" value="Unassembled WGS sequence"/>
</dbReference>
<keyword evidence="2 8" id="KW-0812">Transmembrane</keyword>
<evidence type="ECO:0000256" key="2">
    <source>
        <dbReference type="ARBA" id="ARBA00022692"/>
    </source>
</evidence>
<dbReference type="PANTHER" id="PTHR14969:SF28">
    <property type="entry name" value="DIHYDROSPHINGOSINE 1-PHOSPHATE PHOSPHATASE LCB3-RELATED"/>
    <property type="match status" value="1"/>
</dbReference>
<dbReference type="SMART" id="SM00014">
    <property type="entry name" value="acidPPc"/>
    <property type="match status" value="1"/>
</dbReference>
<comment type="subcellular location">
    <subcellularLocation>
        <location evidence="1">Endoplasmic reticulum membrane</location>
        <topology evidence="1">Multi-pass membrane protein</topology>
    </subcellularLocation>
</comment>
<dbReference type="FunCoup" id="A0A0D0DI67">
    <property type="interactions" value="313"/>
</dbReference>
<dbReference type="AlphaFoldDB" id="A0A0D0DI67"/>
<name>A0A0D0DI67_9AGAM</name>